<organism evidence="6">
    <name type="scientific">Pseudomonas sp. ZM1</name>
    <dbReference type="NCBI Taxonomy" id="1523522"/>
    <lineage>
        <taxon>Bacteria</taxon>
        <taxon>Pseudomonadati</taxon>
        <taxon>Pseudomonadota</taxon>
        <taxon>Gammaproteobacteria</taxon>
        <taxon>Pseudomonadales</taxon>
        <taxon>Pseudomonadaceae</taxon>
        <taxon>Pseudomonas</taxon>
    </lineage>
</organism>
<evidence type="ECO:0000313" key="6">
    <source>
        <dbReference type="EMBL" id="AIT41769.1"/>
    </source>
</evidence>
<feature type="domain" description="MobA/MobL protein" evidence="5">
    <location>
        <begin position="17"/>
        <end position="202"/>
    </location>
</feature>
<evidence type="ECO:0000256" key="3">
    <source>
        <dbReference type="SAM" id="Coils"/>
    </source>
</evidence>
<feature type="region of interest" description="Disordered" evidence="4">
    <location>
        <begin position="619"/>
        <end position="673"/>
    </location>
</feature>
<reference evidence="6" key="1">
    <citation type="journal article" date="2014" name="PLoS ONE">
        <title>Mobility and generation of mosaic non-autonomous transposons by Tn3-derived inverted-repeat miniature elements (TIMEs).</title>
        <authorList>
            <person name="Szuplewska M."/>
            <person name="Ludwiczak M."/>
            <person name="Lyzwa K."/>
            <person name="Czarnecki J."/>
            <person name="Bartosik D."/>
        </authorList>
    </citation>
    <scope>NUCLEOTIDE SEQUENCE</scope>
    <source>
        <strain evidence="6">ZM1</strain>
        <plasmid evidence="6">pZM1P1</plasmid>
    </source>
</reference>
<dbReference type="InterPro" id="IPR005053">
    <property type="entry name" value="MobA_MobL"/>
</dbReference>
<evidence type="ECO:0000256" key="1">
    <source>
        <dbReference type="ARBA" id="ARBA00010873"/>
    </source>
</evidence>
<evidence type="ECO:0000256" key="4">
    <source>
        <dbReference type="SAM" id="MobiDB-lite"/>
    </source>
</evidence>
<dbReference type="EMBL" id="KJ940992">
    <property type="protein sequence ID" value="AIT41769.1"/>
    <property type="molecule type" value="Genomic_DNA"/>
</dbReference>
<dbReference type="NCBIfam" id="NF041496">
    <property type="entry name" value="MobQ"/>
    <property type="match status" value="1"/>
</dbReference>
<accession>A0A097H0T5</accession>
<dbReference type="Gene3D" id="3.30.930.30">
    <property type="match status" value="1"/>
</dbReference>
<dbReference type="AlphaFoldDB" id="A0A097H0T5"/>
<protein>
    <submittedName>
        <fullName evidence="6">Putative mobilization protein A/L</fullName>
    </submittedName>
</protein>
<keyword evidence="2" id="KW-0184">Conjugation</keyword>
<feature type="compositionally biased region" description="Basic and acidic residues" evidence="4">
    <location>
        <begin position="632"/>
        <end position="659"/>
    </location>
</feature>
<geneLocation type="plasmid" evidence="6">
    <name>pZM1P1</name>
</geneLocation>
<dbReference type="RefSeq" id="WP_218192223.1">
    <property type="nucleotide sequence ID" value="NZ_KJ940992.1"/>
</dbReference>
<name>A0A097H0T5_9PSED</name>
<comment type="similarity">
    <text evidence="1">Belongs to the MobA/MobL family.</text>
</comment>
<dbReference type="Pfam" id="PF03389">
    <property type="entry name" value="MobA_MobL"/>
    <property type="match status" value="1"/>
</dbReference>
<evidence type="ECO:0000259" key="5">
    <source>
        <dbReference type="Pfam" id="PF03389"/>
    </source>
</evidence>
<proteinExistence type="inferred from homology"/>
<keyword evidence="6" id="KW-0614">Plasmid</keyword>
<sequence length="673" mass="75413">MAIYSASVKTISRSGGRSATAAAAYRTGEEVADQRTGEVHDYRRRGGVVGVSMLLPEGVAAMSTAELWNLAEGAEKRKNATVARELLVALPHELDTAQRQALAEAIAGDLVERYQVGAQVAVHLPDAEGDNRNHHAHILFTTRRLGPAGLGEKTRELDDIKRGPEEVQWIRAMVEGRTNAALEAAGHAERVDRRSLADQHAAALEAGDQVAAMATDRAPTIHDGPAITAARREAERRGEPAPDLDKLARSDLRRDQRELAQVSAQIYEWEVMAERRAQAEQARRLVPDPAPAPAQIHDLAEEREQRGLPAVEQPAPAKRENEAQRVERLLAEATAAKRQWDDLVRERQAIQQRQDKGQPAYVGAVIELGHKRLDAVSKLEAAKGDQARAEQRMAARPSPLTDWATKLGHRLKVGQARREAKRADQAFRGHPDYQRAVAWNTRNKADQARLARPAGRDAPQIDLEITEARARAEAAQRVADRAAADPRELLRQMDAALLDRKNALAELPRDALADRQLAHDRETVRALRQQIDQPDRPSAEALAEILERHQMQARHWQGVAEGVTRERTRRLLQERLRAQQALREAVEREQGIEDAQGYELARIEREERRIEQLLVDVDGFDQGKPKPLPALAEERQRLEEDRRRLDEVPSWAEEARAEQEQAQQHRPSPFRPW</sequence>
<evidence type="ECO:0000256" key="2">
    <source>
        <dbReference type="ARBA" id="ARBA00022971"/>
    </source>
</evidence>
<feature type="coiled-coil region" evidence="3">
    <location>
        <begin position="319"/>
        <end position="346"/>
    </location>
</feature>
<keyword evidence="3" id="KW-0175">Coiled coil</keyword>